<comment type="caution">
    <text evidence="1">The sequence shown here is derived from an EMBL/GenBank/DDBJ whole genome shotgun (WGS) entry which is preliminary data.</text>
</comment>
<accession>A0A7W8E271</accession>
<dbReference type="EMBL" id="JACHIP010000001">
    <property type="protein sequence ID" value="MBB5056041.1"/>
    <property type="molecule type" value="Genomic_DNA"/>
</dbReference>
<dbReference type="Pfam" id="PF14559">
    <property type="entry name" value="TPR_19"/>
    <property type="match status" value="1"/>
</dbReference>
<dbReference type="SUPFAM" id="SSF48452">
    <property type="entry name" value="TPR-like"/>
    <property type="match status" value="1"/>
</dbReference>
<dbReference type="InterPro" id="IPR011990">
    <property type="entry name" value="TPR-like_helical_dom_sf"/>
</dbReference>
<sequence>MAEGNASRAAELFEQVLAARPGDVEAAHGLIRALVDSGRVDEALARTQQLIEREPDDVLAVTRLSMIYQQKGMITEAEAAAARAKILGWKMELRGGPVAKTDL</sequence>
<keyword evidence="2" id="KW-1185">Reference proteome</keyword>
<name>A0A7W8E271_9BACT</name>
<dbReference type="Gene3D" id="1.25.40.10">
    <property type="entry name" value="Tetratricopeptide repeat domain"/>
    <property type="match status" value="1"/>
</dbReference>
<dbReference type="Proteomes" id="UP000540989">
    <property type="component" value="Unassembled WGS sequence"/>
</dbReference>
<evidence type="ECO:0000313" key="1">
    <source>
        <dbReference type="EMBL" id="MBB5056041.1"/>
    </source>
</evidence>
<protein>
    <submittedName>
        <fullName evidence="1">Flp pilus assembly protein TadD</fullName>
    </submittedName>
</protein>
<reference evidence="1 2" key="1">
    <citation type="submission" date="2020-08" db="EMBL/GenBank/DDBJ databases">
        <title>Genomic Encyclopedia of Type Strains, Phase IV (KMG-V): Genome sequencing to study the core and pangenomes of soil and plant-associated prokaryotes.</title>
        <authorList>
            <person name="Whitman W."/>
        </authorList>
    </citation>
    <scope>NUCLEOTIDE SEQUENCE [LARGE SCALE GENOMIC DNA]</scope>
    <source>
        <strain evidence="1 2">M8UP14</strain>
    </source>
</reference>
<organism evidence="1 2">
    <name type="scientific">Granulicella aggregans</name>
    <dbReference type="NCBI Taxonomy" id="474949"/>
    <lineage>
        <taxon>Bacteria</taxon>
        <taxon>Pseudomonadati</taxon>
        <taxon>Acidobacteriota</taxon>
        <taxon>Terriglobia</taxon>
        <taxon>Terriglobales</taxon>
        <taxon>Acidobacteriaceae</taxon>
        <taxon>Granulicella</taxon>
    </lineage>
</organism>
<evidence type="ECO:0000313" key="2">
    <source>
        <dbReference type="Proteomes" id="UP000540989"/>
    </source>
</evidence>
<proteinExistence type="predicted"/>
<dbReference type="AlphaFoldDB" id="A0A7W8E271"/>
<gene>
    <name evidence="1" type="ORF">HDF16_000710</name>
</gene>